<keyword evidence="4 8" id="KW-1003">Cell membrane</keyword>
<dbReference type="InterPro" id="IPR002781">
    <property type="entry name" value="TM_pro_TauE-like"/>
</dbReference>
<protein>
    <recommendedName>
        <fullName evidence="8">Probable membrane transporter protein</fullName>
    </recommendedName>
</protein>
<dbReference type="PANTHER" id="PTHR30269:SF23">
    <property type="entry name" value="MEMBRANE TRANSPORTER PROTEIN YDHB-RELATED"/>
    <property type="match status" value="1"/>
</dbReference>
<sequence length="250" mass="26841">MPALITDNPTVWMLAAVAAFCIGVSKAGFSGISLISVFILADVFGAKESLGFALPMLIIADLLVYPAFRKYASWKSVWLLTWPALIGMGLGVWVLDSVDNDAMRKIIGAIILLMVSLQLLGRFNPDGFYKLALTRKFGFFFGATGGIATVLANAAGPIMQIYMLSRRMDKMELIGVGARFFLAINFLKLPLGAGLNLITPSTLLANLMLAPAIALGVFGGKKVLVKIPQRAFEATVVVFAVIAGIKLCFF</sequence>
<evidence type="ECO:0000256" key="2">
    <source>
        <dbReference type="ARBA" id="ARBA00009142"/>
    </source>
</evidence>
<evidence type="ECO:0000256" key="1">
    <source>
        <dbReference type="ARBA" id="ARBA00004651"/>
    </source>
</evidence>
<dbReference type="GO" id="GO:0005886">
    <property type="term" value="C:plasma membrane"/>
    <property type="evidence" value="ECO:0007669"/>
    <property type="project" value="UniProtKB-SubCell"/>
</dbReference>
<keyword evidence="3" id="KW-0813">Transport</keyword>
<name>A0AAT9FIG3_9BACT</name>
<organism evidence="9">
    <name type="scientific">Oceaniferula spumae</name>
    <dbReference type="NCBI Taxonomy" id="2979115"/>
    <lineage>
        <taxon>Bacteria</taxon>
        <taxon>Pseudomonadati</taxon>
        <taxon>Verrucomicrobiota</taxon>
        <taxon>Verrucomicrobiia</taxon>
        <taxon>Verrucomicrobiales</taxon>
        <taxon>Verrucomicrobiaceae</taxon>
        <taxon>Oceaniferula</taxon>
    </lineage>
</organism>
<dbReference type="PANTHER" id="PTHR30269">
    <property type="entry name" value="TRANSMEMBRANE PROTEIN YFCA"/>
    <property type="match status" value="1"/>
</dbReference>
<feature type="transmembrane region" description="Helical" evidence="8">
    <location>
        <begin position="74"/>
        <end position="94"/>
    </location>
</feature>
<feature type="transmembrane region" description="Helical" evidence="8">
    <location>
        <begin position="137"/>
        <end position="159"/>
    </location>
</feature>
<comment type="similarity">
    <text evidence="2 8">Belongs to the 4-toluene sulfonate uptake permease (TSUP) (TC 2.A.102) family.</text>
</comment>
<evidence type="ECO:0000256" key="4">
    <source>
        <dbReference type="ARBA" id="ARBA00022475"/>
    </source>
</evidence>
<feature type="transmembrane region" description="Helical" evidence="8">
    <location>
        <begin position="231"/>
        <end position="249"/>
    </location>
</feature>
<comment type="subcellular location">
    <subcellularLocation>
        <location evidence="1 8">Cell membrane</location>
        <topology evidence="1 8">Multi-pass membrane protein</topology>
    </subcellularLocation>
</comment>
<dbReference type="KEGG" id="osu:NT6N_07700"/>
<reference evidence="9" key="1">
    <citation type="submission" date="2024-07" db="EMBL/GenBank/DDBJ databases">
        <title>Complete genome sequence of Verrucomicrobiaceae bacterium NT6N.</title>
        <authorList>
            <person name="Huang C."/>
            <person name="Takami H."/>
            <person name="Hamasaki K."/>
        </authorList>
    </citation>
    <scope>NUCLEOTIDE SEQUENCE</scope>
    <source>
        <strain evidence="9">NT6N</strain>
    </source>
</reference>
<feature type="transmembrane region" description="Helical" evidence="8">
    <location>
        <begin position="106"/>
        <end position="125"/>
    </location>
</feature>
<dbReference type="Pfam" id="PF01925">
    <property type="entry name" value="TauE"/>
    <property type="match status" value="1"/>
</dbReference>
<evidence type="ECO:0000256" key="3">
    <source>
        <dbReference type="ARBA" id="ARBA00022448"/>
    </source>
</evidence>
<evidence type="ECO:0000256" key="6">
    <source>
        <dbReference type="ARBA" id="ARBA00022989"/>
    </source>
</evidence>
<accession>A0AAT9FIG3</accession>
<keyword evidence="7 8" id="KW-0472">Membrane</keyword>
<dbReference type="EMBL" id="AP026866">
    <property type="protein sequence ID" value="BDS05730.1"/>
    <property type="molecule type" value="Genomic_DNA"/>
</dbReference>
<evidence type="ECO:0000256" key="5">
    <source>
        <dbReference type="ARBA" id="ARBA00022692"/>
    </source>
</evidence>
<evidence type="ECO:0000313" key="9">
    <source>
        <dbReference type="EMBL" id="BDS05730.1"/>
    </source>
</evidence>
<dbReference type="AlphaFoldDB" id="A0AAT9FIG3"/>
<gene>
    <name evidence="9" type="ORF">NT6N_07700</name>
</gene>
<feature type="transmembrane region" description="Helical" evidence="8">
    <location>
        <begin position="50"/>
        <end position="68"/>
    </location>
</feature>
<feature type="transmembrane region" description="Helical" evidence="8">
    <location>
        <begin position="171"/>
        <end position="191"/>
    </location>
</feature>
<dbReference type="InterPro" id="IPR052017">
    <property type="entry name" value="TSUP"/>
</dbReference>
<evidence type="ECO:0000256" key="8">
    <source>
        <dbReference type="RuleBase" id="RU363041"/>
    </source>
</evidence>
<evidence type="ECO:0000256" key="7">
    <source>
        <dbReference type="ARBA" id="ARBA00023136"/>
    </source>
</evidence>
<feature type="transmembrane region" description="Helical" evidence="8">
    <location>
        <begin position="12"/>
        <end position="38"/>
    </location>
</feature>
<keyword evidence="6 8" id="KW-1133">Transmembrane helix</keyword>
<keyword evidence="5 8" id="KW-0812">Transmembrane</keyword>
<proteinExistence type="inferred from homology"/>
<feature type="transmembrane region" description="Helical" evidence="8">
    <location>
        <begin position="197"/>
        <end position="219"/>
    </location>
</feature>